<keyword evidence="7" id="KW-1185">Reference proteome</keyword>
<proteinExistence type="predicted"/>
<evidence type="ECO:0000256" key="2">
    <source>
        <dbReference type="ARBA" id="ARBA00022989"/>
    </source>
</evidence>
<feature type="transmembrane region" description="Helical" evidence="4">
    <location>
        <begin position="175"/>
        <end position="199"/>
    </location>
</feature>
<evidence type="ECO:0000256" key="3">
    <source>
        <dbReference type="ARBA" id="ARBA00023136"/>
    </source>
</evidence>
<evidence type="ECO:0000259" key="5">
    <source>
        <dbReference type="PROSITE" id="PS50850"/>
    </source>
</evidence>
<keyword evidence="1 4" id="KW-0812">Transmembrane</keyword>
<dbReference type="Gene3D" id="1.20.1250.20">
    <property type="entry name" value="MFS general substrate transporter like domains"/>
    <property type="match status" value="2"/>
</dbReference>
<dbReference type="RefSeq" id="WP_103097790.1">
    <property type="nucleotide sequence ID" value="NZ_LYMM01000051.1"/>
</dbReference>
<feature type="transmembrane region" description="Helical" evidence="4">
    <location>
        <begin position="235"/>
        <end position="253"/>
    </location>
</feature>
<dbReference type="InterPro" id="IPR020846">
    <property type="entry name" value="MFS_dom"/>
</dbReference>
<dbReference type="OrthoDB" id="9796632at2"/>
<comment type="caution">
    <text evidence="6">The sequence shown here is derived from an EMBL/GenBank/DDBJ whole genome shotgun (WGS) entry which is preliminary data.</text>
</comment>
<keyword evidence="3 4" id="KW-0472">Membrane</keyword>
<sequence>MRQSDFSRPAPRPDDPRGWAVVVAAMVGVALGLSPIPFYTIGMLAPQLSAEFGWSFAALMASITVQSGVVMIASPLAGIAIDRFGARPVALVSLPLFGLSFMSLALSNGSLTLYYAQWVIMAVLGVGTLSATWTRVVTQWFDKWRGMALGLASCGTGITGFIIKPLCAHLIETYGWRTAVVVVGCLPIVVGLPVVALLFREMARGATVPGKTVNVVEVVPQPGLTLAEAARDRRLWIMAGAFLFIAFALTAPTPNLENILKTRAFTLPQIGEITAAFGLSVIAGRLIGGWLLDRFWAPLIALVILGFPALGCWLLTSSALSPLTATLAVISLGFGAGFEFDLLAYLISRFFGQRHYGAIYGCFYAVIAFAGGLGPVVFGYAFDTIGNYTIALRTGSACLIVGAVLLLAMGAYPKLHEK</sequence>
<reference evidence="6 7" key="1">
    <citation type="submission" date="2016-05" db="EMBL/GenBank/DDBJ databases">
        <title>Complete genome sequence of Novosphingobium guangzhouense SA925(T).</title>
        <authorList>
            <person name="Sha S."/>
        </authorList>
    </citation>
    <scope>NUCLEOTIDE SEQUENCE [LARGE SCALE GENOMIC DNA]</scope>
    <source>
        <strain evidence="6 7">SA925</strain>
    </source>
</reference>
<dbReference type="PANTHER" id="PTHR11360:SF284">
    <property type="entry name" value="EG:103B4.3 PROTEIN-RELATED"/>
    <property type="match status" value="1"/>
</dbReference>
<dbReference type="SUPFAM" id="SSF103473">
    <property type="entry name" value="MFS general substrate transporter"/>
    <property type="match status" value="1"/>
</dbReference>
<feature type="transmembrane region" description="Helical" evidence="4">
    <location>
        <begin position="89"/>
        <end position="107"/>
    </location>
</feature>
<feature type="transmembrane region" description="Helical" evidence="4">
    <location>
        <begin position="388"/>
        <end position="412"/>
    </location>
</feature>
<protein>
    <submittedName>
        <fullName evidence="6">MFS transporter</fullName>
    </submittedName>
</protein>
<evidence type="ECO:0000313" key="6">
    <source>
        <dbReference type="EMBL" id="PNU03386.1"/>
    </source>
</evidence>
<dbReference type="GO" id="GO:0022857">
    <property type="term" value="F:transmembrane transporter activity"/>
    <property type="evidence" value="ECO:0007669"/>
    <property type="project" value="InterPro"/>
</dbReference>
<dbReference type="Proteomes" id="UP000236327">
    <property type="component" value="Unassembled WGS sequence"/>
</dbReference>
<feature type="transmembrane region" description="Helical" evidence="4">
    <location>
        <begin position="113"/>
        <end position="134"/>
    </location>
</feature>
<evidence type="ECO:0000256" key="1">
    <source>
        <dbReference type="ARBA" id="ARBA00022692"/>
    </source>
</evidence>
<evidence type="ECO:0000313" key="7">
    <source>
        <dbReference type="Proteomes" id="UP000236327"/>
    </source>
</evidence>
<evidence type="ECO:0000256" key="4">
    <source>
        <dbReference type="SAM" id="Phobius"/>
    </source>
</evidence>
<name>A0A2K2FX69_9SPHN</name>
<dbReference type="PROSITE" id="PS50850">
    <property type="entry name" value="MFS"/>
    <property type="match status" value="1"/>
</dbReference>
<dbReference type="InterPro" id="IPR036259">
    <property type="entry name" value="MFS_trans_sf"/>
</dbReference>
<dbReference type="EMBL" id="LYMM01000051">
    <property type="protein sequence ID" value="PNU03386.1"/>
    <property type="molecule type" value="Genomic_DNA"/>
</dbReference>
<dbReference type="CDD" id="cd17355">
    <property type="entry name" value="MFS_YcxA_like"/>
    <property type="match status" value="1"/>
</dbReference>
<feature type="transmembrane region" description="Helical" evidence="4">
    <location>
        <begin position="146"/>
        <end position="163"/>
    </location>
</feature>
<feature type="transmembrane region" description="Helical" evidence="4">
    <location>
        <begin position="299"/>
        <end position="320"/>
    </location>
</feature>
<feature type="transmembrane region" description="Helical" evidence="4">
    <location>
        <begin position="359"/>
        <end position="382"/>
    </location>
</feature>
<feature type="transmembrane region" description="Helical" evidence="4">
    <location>
        <begin position="273"/>
        <end position="292"/>
    </location>
</feature>
<accession>A0A2K2FX69</accession>
<feature type="transmembrane region" description="Helical" evidence="4">
    <location>
        <begin position="52"/>
        <end position="77"/>
    </location>
</feature>
<dbReference type="AlphaFoldDB" id="A0A2K2FX69"/>
<gene>
    <name evidence="6" type="ORF">A8V01_06600</name>
</gene>
<dbReference type="InterPro" id="IPR050327">
    <property type="entry name" value="Proton-linked_MCT"/>
</dbReference>
<feature type="domain" description="Major facilitator superfamily (MFS) profile" evidence="5">
    <location>
        <begin position="20"/>
        <end position="418"/>
    </location>
</feature>
<keyword evidence="2 4" id="KW-1133">Transmembrane helix</keyword>
<dbReference type="InterPro" id="IPR011701">
    <property type="entry name" value="MFS"/>
</dbReference>
<feature type="transmembrane region" description="Helical" evidence="4">
    <location>
        <begin position="20"/>
        <end position="40"/>
    </location>
</feature>
<feature type="transmembrane region" description="Helical" evidence="4">
    <location>
        <begin position="326"/>
        <end position="347"/>
    </location>
</feature>
<dbReference type="PANTHER" id="PTHR11360">
    <property type="entry name" value="MONOCARBOXYLATE TRANSPORTER"/>
    <property type="match status" value="1"/>
</dbReference>
<dbReference type="Pfam" id="PF07690">
    <property type="entry name" value="MFS_1"/>
    <property type="match status" value="1"/>
</dbReference>
<organism evidence="6 7">
    <name type="scientific">Novosphingobium guangzhouense</name>
    <dbReference type="NCBI Taxonomy" id="1850347"/>
    <lineage>
        <taxon>Bacteria</taxon>
        <taxon>Pseudomonadati</taxon>
        <taxon>Pseudomonadota</taxon>
        <taxon>Alphaproteobacteria</taxon>
        <taxon>Sphingomonadales</taxon>
        <taxon>Sphingomonadaceae</taxon>
        <taxon>Novosphingobium</taxon>
    </lineage>
</organism>